<feature type="region of interest" description="Disordered" evidence="1">
    <location>
        <begin position="99"/>
        <end position="194"/>
    </location>
</feature>
<reference evidence="2" key="2">
    <citation type="submission" date="2015-06" db="UniProtKB">
        <authorList>
            <consortium name="EnsemblPlants"/>
        </authorList>
    </citation>
    <scope>IDENTIFICATION</scope>
    <source>
        <strain evidence="2">DM1-3 516 R44</strain>
    </source>
</reference>
<sequence length="232" mass="26244">MASRWIAEEVGEPDLTCRYAQFKVKSELVKLGRLTKQFGVSPTRWVENGHVGLFGELSQARQITRRFAYFLHLAFNFVSSLWLESVTFSEMPEFAEGTRRLAERGSNPPKRRGDDLQPGDKGKRKKHIARKGTAIEPYFSEPEDEHPLINRRDALRARSQPTSTRTPPASTPLTTNSVPAQAPPPVSPVAPPSRLLNRLKGDGLRTIIEERLISMEGMEGKHLDVFETLRYH</sequence>
<organism evidence="2 3">
    <name type="scientific">Solanum tuberosum</name>
    <name type="common">Potato</name>
    <dbReference type="NCBI Taxonomy" id="4113"/>
    <lineage>
        <taxon>Eukaryota</taxon>
        <taxon>Viridiplantae</taxon>
        <taxon>Streptophyta</taxon>
        <taxon>Embryophyta</taxon>
        <taxon>Tracheophyta</taxon>
        <taxon>Spermatophyta</taxon>
        <taxon>Magnoliopsida</taxon>
        <taxon>eudicotyledons</taxon>
        <taxon>Gunneridae</taxon>
        <taxon>Pentapetalae</taxon>
        <taxon>asterids</taxon>
        <taxon>lamiids</taxon>
        <taxon>Solanales</taxon>
        <taxon>Solanaceae</taxon>
        <taxon>Solanoideae</taxon>
        <taxon>Solaneae</taxon>
        <taxon>Solanum</taxon>
    </lineage>
</organism>
<dbReference type="Proteomes" id="UP000011115">
    <property type="component" value="Unassembled WGS sequence"/>
</dbReference>
<dbReference type="HOGENOM" id="CLU_1196631_0_0_1"/>
<evidence type="ECO:0000256" key="1">
    <source>
        <dbReference type="SAM" id="MobiDB-lite"/>
    </source>
</evidence>
<protein>
    <recommendedName>
        <fullName evidence="4">Integrase core domain containing protein</fullName>
    </recommendedName>
</protein>
<dbReference type="PaxDb" id="4113-PGSC0003DMT400087418"/>
<dbReference type="PANTHER" id="PTHR33180:SF31">
    <property type="entry name" value="POLYPROTEIN PROTEIN"/>
    <property type="match status" value="1"/>
</dbReference>
<dbReference type="PANTHER" id="PTHR33180">
    <property type="entry name" value="PHOTOSYSTEM II CP43 REACTION CENTER PROTEIN"/>
    <property type="match status" value="1"/>
</dbReference>
<name>M1DDT1_SOLTU</name>
<dbReference type="InParanoid" id="M1DDT1"/>
<accession>M1DDT1</accession>
<feature type="compositionally biased region" description="Basic and acidic residues" evidence="1">
    <location>
        <begin position="145"/>
        <end position="156"/>
    </location>
</feature>
<dbReference type="EnsemblPlants" id="PGSC0003DMT400087418">
    <property type="protein sequence ID" value="PGSC0003DMT400087418"/>
    <property type="gene ID" value="PGSC0003DMG400036989"/>
</dbReference>
<feature type="compositionally biased region" description="Basic and acidic residues" evidence="1">
    <location>
        <begin position="111"/>
        <end position="121"/>
    </location>
</feature>
<dbReference type="AlphaFoldDB" id="M1DDT1"/>
<evidence type="ECO:0008006" key="4">
    <source>
        <dbReference type="Google" id="ProtNLM"/>
    </source>
</evidence>
<evidence type="ECO:0000313" key="2">
    <source>
        <dbReference type="EnsemblPlants" id="PGSC0003DMT400087418"/>
    </source>
</evidence>
<dbReference type="Gramene" id="PGSC0003DMT400087418">
    <property type="protein sequence ID" value="PGSC0003DMT400087418"/>
    <property type="gene ID" value="PGSC0003DMG400036989"/>
</dbReference>
<feature type="compositionally biased region" description="Low complexity" evidence="1">
    <location>
        <begin position="157"/>
        <end position="180"/>
    </location>
</feature>
<evidence type="ECO:0000313" key="3">
    <source>
        <dbReference type="Proteomes" id="UP000011115"/>
    </source>
</evidence>
<proteinExistence type="predicted"/>
<keyword evidence="3" id="KW-1185">Reference proteome</keyword>
<feature type="compositionally biased region" description="Pro residues" evidence="1">
    <location>
        <begin position="181"/>
        <end position="191"/>
    </location>
</feature>
<reference evidence="3" key="1">
    <citation type="journal article" date="2011" name="Nature">
        <title>Genome sequence and analysis of the tuber crop potato.</title>
        <authorList>
            <consortium name="The Potato Genome Sequencing Consortium"/>
        </authorList>
    </citation>
    <scope>NUCLEOTIDE SEQUENCE [LARGE SCALE GENOMIC DNA]</scope>
    <source>
        <strain evidence="3">cv. DM1-3 516 R44</strain>
    </source>
</reference>